<keyword evidence="8" id="KW-1185">Reference proteome</keyword>
<evidence type="ECO:0000256" key="3">
    <source>
        <dbReference type="ARBA" id="ARBA00023136"/>
    </source>
</evidence>
<comment type="similarity">
    <text evidence="4">Belongs to the AIM11 family.</text>
</comment>
<dbReference type="InterPro" id="IPR038814">
    <property type="entry name" value="AIM11"/>
</dbReference>
<dbReference type="RefSeq" id="XP_002583110.1">
    <property type="nucleotide sequence ID" value="XM_002583064.1"/>
</dbReference>
<dbReference type="SUPFAM" id="SSF55729">
    <property type="entry name" value="Acyl-CoA N-acyltransferases (Nat)"/>
    <property type="match status" value="1"/>
</dbReference>
<keyword evidence="1" id="KW-0812">Transmembrane</keyword>
<dbReference type="GO" id="GO:0016747">
    <property type="term" value="F:acyltransferase activity, transferring groups other than amino-acyl groups"/>
    <property type="evidence" value="ECO:0007669"/>
    <property type="project" value="InterPro"/>
</dbReference>
<gene>
    <name evidence="4" type="primary">AIM11</name>
    <name evidence="7" type="ORF">UREG_07883</name>
</gene>
<dbReference type="GO" id="GO:0005739">
    <property type="term" value="C:mitochondrion"/>
    <property type="evidence" value="ECO:0007669"/>
    <property type="project" value="TreeGrafter"/>
</dbReference>
<dbReference type="InParanoid" id="C4JXU5"/>
<dbReference type="GeneID" id="8440334"/>
<evidence type="ECO:0000313" key="7">
    <source>
        <dbReference type="EMBL" id="EEP83018.1"/>
    </source>
</evidence>
<protein>
    <recommendedName>
        <fullName evidence="4">Altered inheritance of mitochondria protein 11</fullName>
    </recommendedName>
</protein>
<comment type="subcellular location">
    <subcellularLocation>
        <location evidence="4">Membrane</location>
        <topology evidence="4">Multi-pass membrane protein</topology>
    </subcellularLocation>
</comment>
<dbReference type="PANTHER" id="PTHR39136:SF1">
    <property type="entry name" value="ALTERED INHERITANCE OF MITOCHONDRIA PROTEIN 11"/>
    <property type="match status" value="1"/>
</dbReference>
<evidence type="ECO:0000256" key="4">
    <source>
        <dbReference type="RuleBase" id="RU367098"/>
    </source>
</evidence>
<dbReference type="OrthoDB" id="3558022at2759"/>
<evidence type="ECO:0000256" key="5">
    <source>
        <dbReference type="SAM" id="MobiDB-lite"/>
    </source>
</evidence>
<dbReference type="InterPro" id="IPR000182">
    <property type="entry name" value="GNAT_dom"/>
</dbReference>
<dbReference type="AlphaFoldDB" id="C4JXU5"/>
<sequence>MCRWNDDGNLSLAVSEISNPARVCGLIGFNTRDGRMEVGYLIHPDVWGKGYATEAVQASIQAWWEGYEGVTPREHLKDELYAFTHANNERSYRVLKKSHREIITVTMQLQSINILTMKDQPGSQDSSSIQSLTVNMAETSDAPPPSHSSRISNSTKLLLGGSLFFVLSTLITRRSLSRRRLASIPPYYTSATNHKPPVNGAMEALEALNIATINVASLAMIGVGGAMYAFDVNGMDDLRRKVRGGLGVDGSGRSEKEVEEELEEWVVTVLNRKAEKEKNAGDESREKSWLNERGKER</sequence>
<evidence type="ECO:0000256" key="2">
    <source>
        <dbReference type="ARBA" id="ARBA00022989"/>
    </source>
</evidence>
<dbReference type="HOGENOM" id="CLU_937484_0_0_1"/>
<feature type="domain" description="N-acetyltransferase" evidence="6">
    <location>
        <begin position="8"/>
        <end position="98"/>
    </location>
</feature>
<dbReference type="GO" id="GO:0016020">
    <property type="term" value="C:membrane"/>
    <property type="evidence" value="ECO:0007669"/>
    <property type="project" value="UniProtKB-SubCell"/>
</dbReference>
<feature type="region of interest" description="Disordered" evidence="5">
    <location>
        <begin position="273"/>
        <end position="297"/>
    </location>
</feature>
<organism evidence="7 8">
    <name type="scientific">Uncinocarpus reesii (strain UAMH 1704)</name>
    <dbReference type="NCBI Taxonomy" id="336963"/>
    <lineage>
        <taxon>Eukaryota</taxon>
        <taxon>Fungi</taxon>
        <taxon>Dikarya</taxon>
        <taxon>Ascomycota</taxon>
        <taxon>Pezizomycotina</taxon>
        <taxon>Eurotiomycetes</taxon>
        <taxon>Eurotiomycetidae</taxon>
        <taxon>Onygenales</taxon>
        <taxon>Onygenaceae</taxon>
        <taxon>Uncinocarpus</taxon>
    </lineage>
</organism>
<dbReference type="PANTHER" id="PTHR39136">
    <property type="entry name" value="ALTERED INHERITANCE OF MITOCHONDRIA PROTEIN 11"/>
    <property type="match status" value="1"/>
</dbReference>
<dbReference type="Pfam" id="PF13302">
    <property type="entry name" value="Acetyltransf_3"/>
    <property type="match status" value="1"/>
</dbReference>
<dbReference type="KEGG" id="ure:UREG_07883"/>
<keyword evidence="2" id="KW-1133">Transmembrane helix</keyword>
<dbReference type="VEuPathDB" id="FungiDB:UREG_07883"/>
<dbReference type="EMBL" id="CH476619">
    <property type="protein sequence ID" value="EEP83018.1"/>
    <property type="molecule type" value="Genomic_DNA"/>
</dbReference>
<evidence type="ECO:0000259" key="6">
    <source>
        <dbReference type="Pfam" id="PF13302"/>
    </source>
</evidence>
<evidence type="ECO:0000313" key="8">
    <source>
        <dbReference type="Proteomes" id="UP000002058"/>
    </source>
</evidence>
<name>C4JXU5_UNCRE</name>
<keyword evidence="3" id="KW-0472">Membrane</keyword>
<dbReference type="InterPro" id="IPR016181">
    <property type="entry name" value="Acyl_CoA_acyltransferase"/>
</dbReference>
<dbReference type="Gene3D" id="3.40.630.30">
    <property type="match status" value="1"/>
</dbReference>
<evidence type="ECO:0000256" key="1">
    <source>
        <dbReference type="ARBA" id="ARBA00022692"/>
    </source>
</evidence>
<proteinExistence type="inferred from homology"/>
<dbReference type="eggNOG" id="ENOG502S3SI">
    <property type="taxonomic scope" value="Eukaryota"/>
</dbReference>
<reference evidence="8" key="1">
    <citation type="journal article" date="2009" name="Genome Res.">
        <title>Comparative genomic analyses of the human fungal pathogens Coccidioides and their relatives.</title>
        <authorList>
            <person name="Sharpton T.J."/>
            <person name="Stajich J.E."/>
            <person name="Rounsley S.D."/>
            <person name="Gardner M.J."/>
            <person name="Wortman J.R."/>
            <person name="Jordar V.S."/>
            <person name="Maiti R."/>
            <person name="Kodira C.D."/>
            <person name="Neafsey D.E."/>
            <person name="Zeng Q."/>
            <person name="Hung C.-Y."/>
            <person name="McMahan C."/>
            <person name="Muszewska A."/>
            <person name="Grynberg M."/>
            <person name="Mandel M.A."/>
            <person name="Kellner E.M."/>
            <person name="Barker B.M."/>
            <person name="Galgiani J.N."/>
            <person name="Orbach M.J."/>
            <person name="Kirkland T.N."/>
            <person name="Cole G.T."/>
            <person name="Henn M.R."/>
            <person name="Birren B.W."/>
            <person name="Taylor J.W."/>
        </authorList>
    </citation>
    <scope>NUCLEOTIDE SEQUENCE [LARGE SCALE GENOMIC DNA]</scope>
    <source>
        <strain evidence="8">UAMH 1704</strain>
    </source>
</reference>
<accession>C4JXU5</accession>
<dbReference type="Proteomes" id="UP000002058">
    <property type="component" value="Unassembled WGS sequence"/>
</dbReference>